<name>A0AAV2BTP5_9ARAC</name>
<organism evidence="2 3">
    <name type="scientific">Larinioides sclopetarius</name>
    <dbReference type="NCBI Taxonomy" id="280406"/>
    <lineage>
        <taxon>Eukaryota</taxon>
        <taxon>Metazoa</taxon>
        <taxon>Ecdysozoa</taxon>
        <taxon>Arthropoda</taxon>
        <taxon>Chelicerata</taxon>
        <taxon>Arachnida</taxon>
        <taxon>Araneae</taxon>
        <taxon>Araneomorphae</taxon>
        <taxon>Entelegynae</taxon>
        <taxon>Araneoidea</taxon>
        <taxon>Araneidae</taxon>
        <taxon>Larinioides</taxon>
    </lineage>
</organism>
<dbReference type="Proteomes" id="UP001497382">
    <property type="component" value="Unassembled WGS sequence"/>
</dbReference>
<evidence type="ECO:0000256" key="1">
    <source>
        <dbReference type="SAM" id="Phobius"/>
    </source>
</evidence>
<gene>
    <name evidence="2" type="ORF">LARSCL_LOCUS21247</name>
</gene>
<keyword evidence="3" id="KW-1185">Reference proteome</keyword>
<sequence>MRGAQLIPLYSLAVFLLVTSSYYLAGAWRRIFDARVLTGTRIRQLNAIANNLSRIIMATETESAILNRDINRFLKIVQKQVDELKENRNSTVFK</sequence>
<dbReference type="EMBL" id="CAXIEN010000491">
    <property type="protein sequence ID" value="CAL1299252.1"/>
    <property type="molecule type" value="Genomic_DNA"/>
</dbReference>
<keyword evidence="1" id="KW-0812">Transmembrane</keyword>
<proteinExistence type="predicted"/>
<evidence type="ECO:0000313" key="2">
    <source>
        <dbReference type="EMBL" id="CAL1299252.1"/>
    </source>
</evidence>
<comment type="caution">
    <text evidence="2">The sequence shown here is derived from an EMBL/GenBank/DDBJ whole genome shotgun (WGS) entry which is preliminary data.</text>
</comment>
<keyword evidence="1" id="KW-0472">Membrane</keyword>
<feature type="transmembrane region" description="Helical" evidence="1">
    <location>
        <begin position="6"/>
        <end position="25"/>
    </location>
</feature>
<evidence type="ECO:0000313" key="3">
    <source>
        <dbReference type="Proteomes" id="UP001497382"/>
    </source>
</evidence>
<protein>
    <submittedName>
        <fullName evidence="2">Uncharacterized protein</fullName>
    </submittedName>
</protein>
<dbReference type="AlphaFoldDB" id="A0AAV2BTP5"/>
<accession>A0AAV2BTP5</accession>
<reference evidence="2 3" key="1">
    <citation type="submission" date="2024-04" db="EMBL/GenBank/DDBJ databases">
        <authorList>
            <person name="Rising A."/>
            <person name="Reimegard J."/>
            <person name="Sonavane S."/>
            <person name="Akerstrom W."/>
            <person name="Nylinder S."/>
            <person name="Hedman E."/>
            <person name="Kallberg Y."/>
        </authorList>
    </citation>
    <scope>NUCLEOTIDE SEQUENCE [LARGE SCALE GENOMIC DNA]</scope>
</reference>
<keyword evidence="1" id="KW-1133">Transmembrane helix</keyword>